<evidence type="ECO:0000256" key="12">
    <source>
        <dbReference type="SAM" id="Phobius"/>
    </source>
</evidence>
<dbReference type="EMBL" id="CACRZD030000040">
    <property type="protein sequence ID" value="CAA6673930.1"/>
    <property type="molecule type" value="Genomic_DNA"/>
</dbReference>
<dbReference type="Proteomes" id="UP001189122">
    <property type="component" value="Unassembled WGS sequence"/>
</dbReference>
<accession>A0ABN7E898</accession>
<keyword evidence="5" id="KW-0406">Ion transport</keyword>
<feature type="transmembrane region" description="Helical" evidence="12">
    <location>
        <begin position="24"/>
        <end position="42"/>
    </location>
</feature>
<dbReference type="InterPro" id="IPR001320">
    <property type="entry name" value="Iontro_rcpt_C"/>
</dbReference>
<comment type="caution">
    <text evidence="14">The sequence shown here is derived from an EMBL/GenBank/DDBJ whole genome shotgun (WGS) entry which is preliminary data.</text>
</comment>
<proteinExistence type="predicted"/>
<feature type="compositionally biased region" description="Polar residues" evidence="11">
    <location>
        <begin position="335"/>
        <end position="351"/>
    </location>
</feature>
<sequence>MVVPITDGQSKSAWVFIKPLSGDLWLASGCFVVFTGLVVWFLEHRVNEEFRGVRSNQVGTVFYFAFSTLVFAHREKVVSNFSRFVVIIWVFVVLILTSSYTASLTSMLTVQQLQPTVSDLSDLIKRNERVGYLNDSFMPELLKQLKVNNNRIIAYSSPDEYGAAALDKGTANGGAGAIVDEIPYLKVFLSSTAAAMFPKGSPFLPDVSRAVLNVTEGRCSRCSRRSYMALGSPGQELQRGVEQPQVEQLPGALPHHRHRLGGALLLFLVFFFYNNPQADSILRSDNSPQGKFLLLLKLFDEKDARKEAETRGGEETTDINGGGGGGNGAAENPNHICSQLQSPSSMSNHTYGNVDDDDDGARGPRRRGMRPPQGNRRQRYRNLLVLWAVDSQG</sequence>
<keyword evidence="3 12" id="KW-0812">Transmembrane</keyword>
<keyword evidence="6 12" id="KW-0472">Membrane</keyword>
<keyword evidence="4 12" id="KW-1133">Transmembrane helix</keyword>
<evidence type="ECO:0000256" key="1">
    <source>
        <dbReference type="ARBA" id="ARBA00004141"/>
    </source>
</evidence>
<evidence type="ECO:0000256" key="10">
    <source>
        <dbReference type="ARBA" id="ARBA00023303"/>
    </source>
</evidence>
<evidence type="ECO:0000259" key="13">
    <source>
        <dbReference type="Pfam" id="PF00060"/>
    </source>
</evidence>
<feature type="transmembrane region" description="Helical" evidence="12">
    <location>
        <begin position="84"/>
        <end position="102"/>
    </location>
</feature>
<evidence type="ECO:0000256" key="5">
    <source>
        <dbReference type="ARBA" id="ARBA00023065"/>
    </source>
</evidence>
<dbReference type="Gene3D" id="1.10.287.70">
    <property type="match status" value="1"/>
</dbReference>
<evidence type="ECO:0000256" key="3">
    <source>
        <dbReference type="ARBA" id="ARBA00022692"/>
    </source>
</evidence>
<organism evidence="14 15">
    <name type="scientific">Spirodela intermedia</name>
    <name type="common">Intermediate duckweed</name>
    <dbReference type="NCBI Taxonomy" id="51605"/>
    <lineage>
        <taxon>Eukaryota</taxon>
        <taxon>Viridiplantae</taxon>
        <taxon>Streptophyta</taxon>
        <taxon>Embryophyta</taxon>
        <taxon>Tracheophyta</taxon>
        <taxon>Spermatophyta</taxon>
        <taxon>Magnoliopsida</taxon>
        <taxon>Liliopsida</taxon>
        <taxon>Araceae</taxon>
        <taxon>Lemnoideae</taxon>
        <taxon>Spirodela</taxon>
    </lineage>
</organism>
<protein>
    <recommendedName>
        <fullName evidence="13">Ionotropic glutamate receptor C-terminal domain-containing protein</fullName>
    </recommendedName>
</protein>
<comment type="subcellular location">
    <subcellularLocation>
        <location evidence="1">Membrane</location>
        <topology evidence="1">Multi-pass membrane protein</topology>
    </subcellularLocation>
</comment>
<evidence type="ECO:0000256" key="4">
    <source>
        <dbReference type="ARBA" id="ARBA00022989"/>
    </source>
</evidence>
<dbReference type="InterPro" id="IPR015683">
    <property type="entry name" value="Ionotropic_Glu_rcpt"/>
</dbReference>
<gene>
    <name evidence="14" type="ORF">SI7747_UN020288</name>
</gene>
<feature type="domain" description="Ionotropic glutamate receptor C-terminal" evidence="13">
    <location>
        <begin position="23"/>
        <end position="221"/>
    </location>
</feature>
<evidence type="ECO:0000313" key="14">
    <source>
        <dbReference type="EMBL" id="CAA6673930.1"/>
    </source>
</evidence>
<feature type="region of interest" description="Disordered" evidence="11">
    <location>
        <begin position="306"/>
        <end position="377"/>
    </location>
</feature>
<evidence type="ECO:0000256" key="2">
    <source>
        <dbReference type="ARBA" id="ARBA00022448"/>
    </source>
</evidence>
<keyword evidence="9" id="KW-1071">Ligand-gated ion channel</keyword>
<evidence type="ECO:0000256" key="8">
    <source>
        <dbReference type="ARBA" id="ARBA00023180"/>
    </source>
</evidence>
<reference evidence="15" key="1">
    <citation type="journal article" date="2020" name="Sci. Rep.">
        <title>Chromosome-scale genome assembly for the duckweed Spirodela intermedia, integrating cytogenetic maps, PacBio and Oxford Nanopore libraries.</title>
        <authorList>
            <person name="Hoang P.T.N."/>
            <person name="Fiebig A."/>
            <person name="Novak P."/>
            <person name="Macas J."/>
            <person name="Cao H.X."/>
            <person name="Stepanenko A."/>
            <person name="Chen G."/>
            <person name="Borisjuk N."/>
            <person name="Scholz U."/>
            <person name="Schubert I."/>
        </authorList>
    </citation>
    <scope>NUCLEOTIDE SEQUENCE [LARGE SCALE GENOMIC DNA]</scope>
</reference>
<dbReference type="Pfam" id="PF00060">
    <property type="entry name" value="Lig_chan"/>
    <property type="match status" value="1"/>
</dbReference>
<name>A0ABN7E898_SPIIN</name>
<keyword evidence="10" id="KW-0407">Ion channel</keyword>
<evidence type="ECO:0000256" key="7">
    <source>
        <dbReference type="ARBA" id="ARBA00023170"/>
    </source>
</evidence>
<keyword evidence="7" id="KW-0675">Receptor</keyword>
<dbReference type="PANTHER" id="PTHR18966">
    <property type="entry name" value="IONOTROPIC GLUTAMATE RECEPTOR"/>
    <property type="match status" value="1"/>
</dbReference>
<dbReference type="SUPFAM" id="SSF53850">
    <property type="entry name" value="Periplasmic binding protein-like II"/>
    <property type="match status" value="1"/>
</dbReference>
<evidence type="ECO:0000256" key="9">
    <source>
        <dbReference type="ARBA" id="ARBA00023286"/>
    </source>
</evidence>
<evidence type="ECO:0000256" key="11">
    <source>
        <dbReference type="SAM" id="MobiDB-lite"/>
    </source>
</evidence>
<keyword evidence="15" id="KW-1185">Reference proteome</keyword>
<keyword evidence="8" id="KW-0325">Glycoprotein</keyword>
<evidence type="ECO:0000256" key="6">
    <source>
        <dbReference type="ARBA" id="ARBA00023136"/>
    </source>
</evidence>
<evidence type="ECO:0000313" key="15">
    <source>
        <dbReference type="Proteomes" id="UP001189122"/>
    </source>
</evidence>
<keyword evidence="2" id="KW-0813">Transport</keyword>